<evidence type="ECO:0000313" key="2">
    <source>
        <dbReference type="Proteomes" id="UP000692954"/>
    </source>
</evidence>
<dbReference type="OrthoDB" id="301092at2759"/>
<reference evidence="1" key="1">
    <citation type="submission" date="2021-01" db="EMBL/GenBank/DDBJ databases">
        <authorList>
            <consortium name="Genoscope - CEA"/>
            <person name="William W."/>
        </authorList>
    </citation>
    <scope>NUCLEOTIDE SEQUENCE</scope>
</reference>
<gene>
    <name evidence="1" type="ORF">PSON_ATCC_30995.1.T0080114</name>
</gene>
<evidence type="ECO:0000313" key="1">
    <source>
        <dbReference type="EMBL" id="CAD8054151.1"/>
    </source>
</evidence>
<organism evidence="1 2">
    <name type="scientific">Paramecium sonneborni</name>
    <dbReference type="NCBI Taxonomy" id="65129"/>
    <lineage>
        <taxon>Eukaryota</taxon>
        <taxon>Sar</taxon>
        <taxon>Alveolata</taxon>
        <taxon>Ciliophora</taxon>
        <taxon>Intramacronucleata</taxon>
        <taxon>Oligohymenophorea</taxon>
        <taxon>Peniculida</taxon>
        <taxon>Parameciidae</taxon>
        <taxon>Paramecium</taxon>
    </lineage>
</organism>
<keyword evidence="2" id="KW-1185">Reference proteome</keyword>
<protein>
    <submittedName>
        <fullName evidence="1">Uncharacterized protein</fullName>
    </submittedName>
</protein>
<comment type="caution">
    <text evidence="1">The sequence shown here is derived from an EMBL/GenBank/DDBJ whole genome shotgun (WGS) entry which is preliminary data.</text>
</comment>
<sequence length="91" mass="11290">MEFMLDYYFYYRFLITTNDQTQRKQMLQNNYKCFLISTSFFWLYFWSKSIQLRPTTIFQKSICYGFILSTIQASYYGTPKLDRFLCRQQQK</sequence>
<accession>A0A8S1KIK2</accession>
<dbReference type="Proteomes" id="UP000692954">
    <property type="component" value="Unassembled WGS sequence"/>
</dbReference>
<proteinExistence type="predicted"/>
<name>A0A8S1KIK2_9CILI</name>
<dbReference type="AlphaFoldDB" id="A0A8S1KIK2"/>
<dbReference type="EMBL" id="CAJJDN010000008">
    <property type="protein sequence ID" value="CAD8054151.1"/>
    <property type="molecule type" value="Genomic_DNA"/>
</dbReference>